<protein>
    <submittedName>
        <fullName evidence="2">Uncharacterized protein</fullName>
    </submittedName>
</protein>
<reference evidence="3" key="1">
    <citation type="journal article" date="2007" name="Nature">
        <title>The grapevine genome sequence suggests ancestral hexaploidization in major angiosperm phyla.</title>
        <authorList>
            <consortium name="The French-Italian Public Consortium for Grapevine Genome Characterization."/>
            <person name="Jaillon O."/>
            <person name="Aury J.-M."/>
            <person name="Noel B."/>
            <person name="Policriti A."/>
            <person name="Clepet C."/>
            <person name="Casagrande A."/>
            <person name="Choisne N."/>
            <person name="Aubourg S."/>
            <person name="Vitulo N."/>
            <person name="Jubin C."/>
            <person name="Vezzi A."/>
            <person name="Legeai F."/>
            <person name="Hugueney P."/>
            <person name="Dasilva C."/>
            <person name="Horner D."/>
            <person name="Mica E."/>
            <person name="Jublot D."/>
            <person name="Poulain J."/>
            <person name="Bruyere C."/>
            <person name="Billault A."/>
            <person name="Segurens B."/>
            <person name="Gouyvenoux M."/>
            <person name="Ugarte E."/>
            <person name="Cattonaro F."/>
            <person name="Anthouard V."/>
            <person name="Vico V."/>
            <person name="Del Fabbro C."/>
            <person name="Alaux M."/>
            <person name="Di Gaspero G."/>
            <person name="Dumas V."/>
            <person name="Felice N."/>
            <person name="Paillard S."/>
            <person name="Juman I."/>
            <person name="Moroldo M."/>
            <person name="Scalabrin S."/>
            <person name="Canaguier A."/>
            <person name="Le Clainche I."/>
            <person name="Malacrida G."/>
            <person name="Durand E."/>
            <person name="Pesole G."/>
            <person name="Laucou V."/>
            <person name="Chatelet P."/>
            <person name="Merdinoglu D."/>
            <person name="Delledonne M."/>
            <person name="Pezzotti M."/>
            <person name="Lecharny A."/>
            <person name="Scarpelli C."/>
            <person name="Artiguenave F."/>
            <person name="Pe M.E."/>
            <person name="Valle G."/>
            <person name="Morgante M."/>
            <person name="Caboche M."/>
            <person name="Adam-Blondon A.-F."/>
            <person name="Weissenbach J."/>
            <person name="Quetier F."/>
            <person name="Wincker P."/>
        </authorList>
    </citation>
    <scope>NUCLEOTIDE SEQUENCE [LARGE SCALE GENOMIC DNA]</scope>
    <source>
        <strain evidence="3">cv. Pinot noir / PN40024</strain>
    </source>
</reference>
<feature type="region of interest" description="Disordered" evidence="1">
    <location>
        <begin position="44"/>
        <end position="68"/>
    </location>
</feature>
<dbReference type="EMBL" id="FN594970">
    <property type="protein sequence ID" value="CCB44970.1"/>
    <property type="molecule type" value="Genomic_DNA"/>
</dbReference>
<dbReference type="Proteomes" id="UP000009183">
    <property type="component" value="Chromosome 18"/>
</dbReference>
<sequence>MVIPDLPKDAPMFKRLDARVKGKGSVLGVGLGYAVAMRVRAQATGRGATPLPGVGPKEERISSEERND</sequence>
<keyword evidence="3" id="KW-1185">Reference proteome</keyword>
<organism evidence="2 3">
    <name type="scientific">Vitis vinifera</name>
    <name type="common">Grape</name>
    <dbReference type="NCBI Taxonomy" id="29760"/>
    <lineage>
        <taxon>Eukaryota</taxon>
        <taxon>Viridiplantae</taxon>
        <taxon>Streptophyta</taxon>
        <taxon>Embryophyta</taxon>
        <taxon>Tracheophyta</taxon>
        <taxon>Spermatophyta</taxon>
        <taxon>Magnoliopsida</taxon>
        <taxon>eudicotyledons</taxon>
        <taxon>Gunneridae</taxon>
        <taxon>Pentapetalae</taxon>
        <taxon>rosids</taxon>
        <taxon>Vitales</taxon>
        <taxon>Vitaceae</taxon>
        <taxon>Viteae</taxon>
        <taxon>Vitis</taxon>
    </lineage>
</organism>
<name>F6GYD4_VITVI</name>
<dbReference type="InParanoid" id="F6GYD4"/>
<proteinExistence type="predicted"/>
<gene>
    <name evidence="2" type="ordered locus">VIT_18s0075g01070</name>
</gene>
<feature type="compositionally biased region" description="Basic and acidic residues" evidence="1">
    <location>
        <begin position="56"/>
        <end position="68"/>
    </location>
</feature>
<evidence type="ECO:0000313" key="2">
    <source>
        <dbReference type="EMBL" id="CCB44970.1"/>
    </source>
</evidence>
<dbReference type="AlphaFoldDB" id="F6GYD4"/>
<evidence type="ECO:0000256" key="1">
    <source>
        <dbReference type="SAM" id="MobiDB-lite"/>
    </source>
</evidence>
<dbReference type="HOGENOM" id="CLU_2799201_0_0_1"/>
<dbReference type="STRING" id="29760.F6GYD4"/>
<dbReference type="PaxDb" id="29760-VIT_18s0075g01070.t01"/>
<evidence type="ECO:0000313" key="3">
    <source>
        <dbReference type="Proteomes" id="UP000009183"/>
    </source>
</evidence>
<accession>F6GYD4</accession>